<keyword evidence="1" id="KW-0812">Transmembrane</keyword>
<sequence length="236" mass="26445">MLLRSVSKHVREQNWFAVFIDFLIVVVGVFIGIQVANWNASNIQQAKEQKILQQLQKEFELTVADTHNSMEKNNRSIQANFAVLKVINQKTEPEDSETFAKTLMAAGRFGSVTYQPSTLAELLASGSLSDISSADLRAALVQFNHTMATHKKLDDLVLQRISTPHDGFHAAVTLQMGSSSKEEMTATYDWQQVLAAREQFQVLYYGKMGLSSNMLQLLKDCESVLNELEAVIKPIH</sequence>
<organism evidence="2 3">
    <name type="scientific">Marinicella litoralis</name>
    <dbReference type="NCBI Taxonomy" id="644220"/>
    <lineage>
        <taxon>Bacteria</taxon>
        <taxon>Pseudomonadati</taxon>
        <taxon>Pseudomonadota</taxon>
        <taxon>Gammaproteobacteria</taxon>
        <taxon>Lysobacterales</taxon>
        <taxon>Marinicellaceae</taxon>
        <taxon>Marinicella</taxon>
    </lineage>
</organism>
<proteinExistence type="predicted"/>
<gene>
    <name evidence="2" type="ORF">C8D91_0831</name>
</gene>
<comment type="caution">
    <text evidence="2">The sequence shown here is derived from an EMBL/GenBank/DDBJ whole genome shotgun (WGS) entry which is preliminary data.</text>
</comment>
<dbReference type="AlphaFoldDB" id="A0A4R6XXE5"/>
<dbReference type="Proteomes" id="UP000295724">
    <property type="component" value="Unassembled WGS sequence"/>
</dbReference>
<evidence type="ECO:0000313" key="3">
    <source>
        <dbReference type="Proteomes" id="UP000295724"/>
    </source>
</evidence>
<evidence type="ECO:0000313" key="2">
    <source>
        <dbReference type="EMBL" id="TDR22343.1"/>
    </source>
</evidence>
<evidence type="ECO:0000256" key="1">
    <source>
        <dbReference type="SAM" id="Phobius"/>
    </source>
</evidence>
<feature type="transmembrane region" description="Helical" evidence="1">
    <location>
        <begin position="15"/>
        <end position="40"/>
    </location>
</feature>
<dbReference type="RefSeq" id="WP_133566445.1">
    <property type="nucleotide sequence ID" value="NZ_NIHB01000002.1"/>
</dbReference>
<keyword evidence="1" id="KW-0472">Membrane</keyword>
<dbReference type="OrthoDB" id="6388784at2"/>
<name>A0A4R6XXE5_9GAMM</name>
<protein>
    <submittedName>
        <fullName evidence="2">Uncharacterized protein</fullName>
    </submittedName>
</protein>
<keyword evidence="3" id="KW-1185">Reference proteome</keyword>
<accession>A0A4R6XXE5</accession>
<keyword evidence="1" id="KW-1133">Transmembrane helix</keyword>
<dbReference type="EMBL" id="SNZB01000002">
    <property type="protein sequence ID" value="TDR22343.1"/>
    <property type="molecule type" value="Genomic_DNA"/>
</dbReference>
<reference evidence="2 3" key="1">
    <citation type="submission" date="2019-03" db="EMBL/GenBank/DDBJ databases">
        <title>Genomic Encyclopedia of Type Strains, Phase IV (KMG-IV): sequencing the most valuable type-strain genomes for metagenomic binning, comparative biology and taxonomic classification.</title>
        <authorList>
            <person name="Goeker M."/>
        </authorList>
    </citation>
    <scope>NUCLEOTIDE SEQUENCE [LARGE SCALE GENOMIC DNA]</scope>
    <source>
        <strain evidence="2 3">DSM 25488</strain>
    </source>
</reference>